<accession>A0A1Y2MI27</accession>
<proteinExistence type="predicted"/>
<dbReference type="OMA" id="IRDLRFM"/>
<dbReference type="AlphaFoldDB" id="A0A1Y2MI27"/>
<dbReference type="EMBL" id="KZ107838">
    <property type="protein sequence ID" value="OSS55187.1"/>
    <property type="molecule type" value="Genomic_DNA"/>
</dbReference>
<reference evidence="1 2" key="1">
    <citation type="journal article" date="2017" name="Genome Announc.">
        <title>Genome sequence of the saprophytic ascomycete Epicoccum nigrum ICMP 19927 strain isolated from New Zealand.</title>
        <authorList>
            <person name="Fokin M."/>
            <person name="Fleetwood D."/>
            <person name="Weir B.S."/>
            <person name="Villas-Boas S.G."/>
        </authorList>
    </citation>
    <scope>NUCLEOTIDE SEQUENCE [LARGE SCALE GENOMIC DNA]</scope>
    <source>
        <strain evidence="1 2">ICMP 19927</strain>
    </source>
</reference>
<dbReference type="Proteomes" id="UP000193240">
    <property type="component" value="Unassembled WGS sequence"/>
</dbReference>
<evidence type="ECO:0000313" key="1">
    <source>
        <dbReference type="EMBL" id="OSS55187.1"/>
    </source>
</evidence>
<name>A0A1Y2MI27_EPING</name>
<dbReference type="InterPro" id="IPR019183">
    <property type="entry name" value="NAA25_NatB_aux_su"/>
</dbReference>
<evidence type="ECO:0000313" key="2">
    <source>
        <dbReference type="Proteomes" id="UP000193240"/>
    </source>
</evidence>
<keyword evidence="2" id="KW-1185">Reference proteome</keyword>
<evidence type="ECO:0008006" key="3">
    <source>
        <dbReference type="Google" id="ProtNLM"/>
    </source>
</evidence>
<dbReference type="Pfam" id="PF09797">
    <property type="entry name" value="NatB_MDM20"/>
    <property type="match status" value="1"/>
</dbReference>
<gene>
    <name evidence="1" type="ORF">B5807_01505</name>
</gene>
<sequence length="921" mass="104460">MAINWDKLSRAQRDYPKPKFALPYIDKLLKKNPGNPYLSAWRADVSLQLQSEPQAVLKSLRDVCQHKSTSQDELLLEYVYRLIVEATIRANPKLDHINSVGNEGIKAWQSAAALKGTKKDRKDLWDALFTTAMRQGCWDDVRTAIVKYRAEAGSSDKSTYYTQIFAQQMSAEQKIKTSLATGVEERMAAIQLGVALKQMKDAYERPESDAISVKDIRDLRFMAKIYARQGKCAELLELWKAPPAHLEPIMEKHALDISLLTVDMLASAKQYELLEKKIVGLIDVATTALSENDPEPLRQLCSARINIWSYLIDASRELYSSEESKNKIATIKDRAFGSAPKLDRSLRLVRLLLCIDLEESLLQDCKDFWKQFSRIPSCFKDLRRAVEKMSEEERNSFLLYIEEDITASKPSTEESESAAEDSMRAETCVLKFTYLIRVSLITAQISTEILESLIERASKISQVRPMDPDPIVLIAYCLTKMHNQCIQTSEPPSQNPRLLLQATMLVRAAMDRDTEKENRPLALLATRLHLNLGLGRVAFQLWRHVKVKEMLVDTLTPYLLSRIAVTQPLDVKHHQGFSADKELKHVIDTVDRMVRVQEGLIFRDIKRFHWDSAFDLISMNDKLTSSLTRHTAVLERRRIARLKGEPAGDLPDVNYRSTQALSDNIDRTVFPAYEHSDVHRPYSFLMPDFPTLEEITTQAHDRESVSKILYRDGLPAAPAGPAKHTTEIPAERHIRENFWTPITKLLWSAHHPDAKADAKDFTALVTHLKQLRKDQETLISTIPTGRDFSVEPPMINESMLVAAYSALEVLRALPRLVNEIRERVVQSKIPHPMKPLVPKDWAKEVDAESKAVFEAIGKVARSYIQALQTRGAAAMKAQVRSEKTGEALTSLISDADVDFYTKEYVDAAVEAWTGVASVKMK</sequence>
<protein>
    <recommendedName>
        <fullName evidence="3">N-acetyltransferase B complex non catalytic subunit-domain-containing protein</fullName>
    </recommendedName>
</protein>
<organism evidence="1 2">
    <name type="scientific">Epicoccum nigrum</name>
    <name type="common">Soil fungus</name>
    <name type="synonym">Epicoccum purpurascens</name>
    <dbReference type="NCBI Taxonomy" id="105696"/>
    <lineage>
        <taxon>Eukaryota</taxon>
        <taxon>Fungi</taxon>
        <taxon>Dikarya</taxon>
        <taxon>Ascomycota</taxon>
        <taxon>Pezizomycotina</taxon>
        <taxon>Dothideomycetes</taxon>
        <taxon>Pleosporomycetidae</taxon>
        <taxon>Pleosporales</taxon>
        <taxon>Pleosporineae</taxon>
        <taxon>Didymellaceae</taxon>
        <taxon>Epicoccum</taxon>
    </lineage>
</organism>
<dbReference type="STRING" id="105696.A0A1Y2MI27"/>
<dbReference type="InParanoid" id="A0A1Y2MI27"/>